<gene>
    <name evidence="4" type="ORF">AAF712_014958</name>
</gene>
<dbReference type="Pfam" id="PF16201">
    <property type="entry name" value="NopRA1"/>
    <property type="match status" value="1"/>
</dbReference>
<reference evidence="4 5" key="1">
    <citation type="submission" date="2024-05" db="EMBL/GenBank/DDBJ databases">
        <title>A draft genome resource for the thread blight pathogen Marasmius tenuissimus strain MS-2.</title>
        <authorList>
            <person name="Yulfo-Soto G.E."/>
            <person name="Baruah I.K."/>
            <person name="Amoako-Attah I."/>
            <person name="Bukari Y."/>
            <person name="Meinhardt L.W."/>
            <person name="Bailey B.A."/>
            <person name="Cohen S.P."/>
        </authorList>
    </citation>
    <scope>NUCLEOTIDE SEQUENCE [LARGE SCALE GENOMIC DNA]</scope>
    <source>
        <strain evidence="4 5">MS-2</strain>
    </source>
</reference>
<dbReference type="SUPFAM" id="SSF48371">
    <property type="entry name" value="ARM repeat"/>
    <property type="match status" value="1"/>
</dbReference>
<feature type="domain" description="URB1 C-terminal" evidence="2">
    <location>
        <begin position="1679"/>
        <end position="1877"/>
    </location>
</feature>
<proteinExistence type="predicted"/>
<feature type="domain" description="URB1 N-terminal" evidence="1">
    <location>
        <begin position="84"/>
        <end position="451"/>
    </location>
</feature>
<protein>
    <recommendedName>
        <fullName evidence="6">Nucleolar pre-ribosomal-associated protein 1</fullName>
    </recommendedName>
</protein>
<evidence type="ECO:0000313" key="4">
    <source>
        <dbReference type="EMBL" id="KAL0058378.1"/>
    </source>
</evidence>
<evidence type="ECO:0000259" key="1">
    <source>
        <dbReference type="Pfam" id="PF11707"/>
    </source>
</evidence>
<dbReference type="Pfam" id="PF11707">
    <property type="entry name" value="Npa1"/>
    <property type="match status" value="1"/>
</dbReference>
<dbReference type="InterPro" id="IPR032436">
    <property type="entry name" value="URB1_C"/>
</dbReference>
<dbReference type="Proteomes" id="UP001437256">
    <property type="component" value="Unassembled WGS sequence"/>
</dbReference>
<organism evidence="4 5">
    <name type="scientific">Marasmius tenuissimus</name>
    <dbReference type="NCBI Taxonomy" id="585030"/>
    <lineage>
        <taxon>Eukaryota</taxon>
        <taxon>Fungi</taxon>
        <taxon>Dikarya</taxon>
        <taxon>Basidiomycota</taxon>
        <taxon>Agaricomycotina</taxon>
        <taxon>Agaricomycetes</taxon>
        <taxon>Agaricomycetidae</taxon>
        <taxon>Agaricales</taxon>
        <taxon>Marasmiineae</taxon>
        <taxon>Marasmiaceae</taxon>
        <taxon>Marasmius</taxon>
    </lineage>
</organism>
<evidence type="ECO:0000259" key="3">
    <source>
        <dbReference type="Pfam" id="PF26140"/>
    </source>
</evidence>
<evidence type="ECO:0000259" key="2">
    <source>
        <dbReference type="Pfam" id="PF16201"/>
    </source>
</evidence>
<dbReference type="InterPro" id="IPR039844">
    <property type="entry name" value="URB1"/>
</dbReference>
<keyword evidence="5" id="KW-1185">Reference proteome</keyword>
<sequence>MSYGREPPRKRAKLSSNVSPTIFTNVDDVQAGLSISQNVEILTKTLTTLRNQFSLKQSEGNVSSSDPRLLFAQQWLGRGPGAGDLFKLWEGVESRQQANLNANSHTILSLVLSVLSSLLSILSSHYTYHSYGLPIIKTLLSSQYARKLNSFIGGSHTDLVLSSMKLLNSMSDFASGKERRSVLESFHIDAKTFNRLLNMRRKGKTDTVNPLERPGTVRVAIEKASQPDDASTDIRTLTIFLVCSFLSSTSVSSTKNVFFDQHADKFLAVFKGLLLDPYIVVRKFLELCWEDIWCDVKIPKKTKIGLFGEITLNHLLKLYERTSNESTDTDQPEVTADLVHHFLLAICTRPGQGVCFRDRGWHPPSESSAEEGGILVEDEIIEGPRGGRGARVRLHNKILANFLKTLKPNEDLRQQELTLRILGACPELIAGYWAPANLTLEPRLSSRWIANIALFGTIISLPTPQSSFILPNTTQGTTTYNPTPPPLSTIIDNILPFCDQLQSSLFKGTATFRYTEVRNAMRRVADSLEESAVSFFGDDEEKEQGQWRRRLTDLEREVRRRVPDFQVVVGFVGRADAADKSASAGDPLQTKSALLSEAAHRLLWLYHQCLLEVSGEARFDLGKLLGSIDPNVATHRIEAESEESAAQMSAEKLRALKQIHVLRLLSESEQFKASWSGKAGTSKHTSLFILLKSVANAQAYASLSPSSSVTVLIKVLQHILGNSIILKPSHDEVSIWLSCLPVSLRPEQGSESPDGAPLTDEIDAVVTFLDECVQRCVKTPYRYIDDLRNLGTEIRQSNMDVDGIADDDDLPSPLLMTVLEQLKIKVAQQLLSPSDVLAITIFLKKLLFRLSVSTASKSNLIVLGALADKVNEIFKAESYSKYPVMSQAIVSQAQSVKDFIWGTSRDADVRQGTSAESVKLFLQDVQNISVPTSQLARIVAAFELVDWVRLVDQPLQVEDVRCVMQVIRKLHPSALHELAWALPLGRRLLWDGMGLRGQEEDTEIFTPPYELLFRHSTTEDLSSSECRELLRTSVLTSQGYQATPNKCTKAILLISRALDKTPDGAVNLLLLLQSLLVVMHEVVPPEQYNEIKRVVFVDSSELRAWFTINSNSLPEDLYNVLKNTLISTLTPTDEGDRKIASEVANFWTTAFKKDAVVEQAVALAFAWIQYTSIENIFALFDKLASQPNSNLPLLYGISDALLQSRHRLGFEEELHERVNVLVKLPSSQPTEKLLEIVLQVLTPTALDGLPVAPLEDGMIEKAEKRWIRCRSSRSLFDTDVLVHRNLTAMSHAFYRCSFVEHEKAVRLWLQREGDSVSLQERAKVAYTYLDRRRCLENVDSTTEVPFITHFARFVEGSTTFNEAVETRRACSECASILLDLSSRDLVEEFGETIKALPTADSTTPELIDIGLRSSSGHVRETLVDHGLQRVVRIITSAGEIGLNHKRVIHKLEKLLHLVELVRPHIAEPVLMGVLQDRLSSLPAVRLVQAVLTKVQFKPLIVNRHLQAIVQSPQFFKVCREGSGPLRDSVVGILHTLFHLHPSNTCQASHVEPLVHVYRGTLSLADQKLLDIFRLFETEKRVSVASLLARWSPTDANSTSALEGLRSIDGSIVLKTCLRWPRWRKYDDEDEEREAGSPRQTDGDLYDPVFLLLFVAHVFATDPLKSAVDWVEVFRTNIVGFLVRALSSKDSPLRMMAATQLGVLWRLLEGADMQEKMHVVHILALLRDALITPSPPSVAKEVQRLPSHITLLLAYSLRGIFYPSHFIYPLTAKFLLQRPQLDVNDVPMLYAMLYSSNAEDGQWKRERAWMIRFLADGLQSSMDWKVFRRRRTWDLIASLFGAEKDRITRRGILEVLANLTCISQAVISLLLKSSLLSWIEIQLLGSSVDSESVGIRNKQDQEQQKQEHVAWIKILENILIHAAKEKLENITRGEWRVTIARCLSRVLTWISRNSEIGTEQTLAMMHLLSRVALRMTEQHSVTEELSTILGEVLNQCIAILRDAESVSVNVLQPYCTCTEPRSPGPHTSSGLFDLESTSDVGQPHRWSGVVEELWRVAMSVSSSHAWDALSCRILIARSLACRDTVGVDSGEWARRETVLSMNS</sequence>
<accession>A0ABR2ZAQ5</accession>
<name>A0ABR2ZAQ5_9AGAR</name>
<evidence type="ECO:0008006" key="6">
    <source>
        <dbReference type="Google" id="ProtNLM"/>
    </source>
</evidence>
<dbReference type="EMBL" id="JBBXMP010000324">
    <property type="protein sequence ID" value="KAL0058378.1"/>
    <property type="molecule type" value="Genomic_DNA"/>
</dbReference>
<feature type="domain" description="URB1 central HEAT repeat" evidence="3">
    <location>
        <begin position="685"/>
        <end position="876"/>
    </location>
</feature>
<evidence type="ECO:0000313" key="5">
    <source>
        <dbReference type="Proteomes" id="UP001437256"/>
    </source>
</evidence>
<dbReference type="InterPro" id="IPR021714">
    <property type="entry name" value="URB1_N"/>
</dbReference>
<dbReference type="PANTHER" id="PTHR13500:SF0">
    <property type="entry name" value="NUCLEOLAR PRE-RIBOSOMAL-ASSOCIATED PROTEIN 1"/>
    <property type="match status" value="1"/>
</dbReference>
<dbReference type="PANTHER" id="PTHR13500">
    <property type="entry name" value="NUCLEOLAR PRERIBOSOMAL-ASSOCIATED PROTEIN 1"/>
    <property type="match status" value="1"/>
</dbReference>
<dbReference type="InterPro" id="IPR016024">
    <property type="entry name" value="ARM-type_fold"/>
</dbReference>
<dbReference type="Pfam" id="PF26140">
    <property type="entry name" value="HEAT_URB1"/>
    <property type="match status" value="1"/>
</dbReference>
<comment type="caution">
    <text evidence="4">The sequence shown here is derived from an EMBL/GenBank/DDBJ whole genome shotgun (WGS) entry which is preliminary data.</text>
</comment>
<dbReference type="InterPro" id="IPR059018">
    <property type="entry name" value="HEAT_URB1"/>
</dbReference>